<evidence type="ECO:0000256" key="2">
    <source>
        <dbReference type="ARBA" id="ARBA00022490"/>
    </source>
</evidence>
<dbReference type="Pfam" id="PF00179">
    <property type="entry name" value="UQ_con"/>
    <property type="match status" value="1"/>
</dbReference>
<dbReference type="FunCoup" id="A0A1S3JH89">
    <property type="interactions" value="2753"/>
</dbReference>
<proteinExistence type="predicted"/>
<evidence type="ECO:0000256" key="1">
    <source>
        <dbReference type="ARBA" id="ARBA00004496"/>
    </source>
</evidence>
<protein>
    <submittedName>
        <fullName evidence="11">Ubiquitin-conjugating enzyme E2 Q2</fullName>
    </submittedName>
</protein>
<evidence type="ECO:0000313" key="11">
    <source>
        <dbReference type="RefSeq" id="XP_013409506.1"/>
    </source>
</evidence>
<dbReference type="FunFam" id="3.10.110.10:FF:000006">
    <property type="entry name" value="Ubiquitin-conjugating enzyme E2 Q2"/>
    <property type="match status" value="1"/>
</dbReference>
<evidence type="ECO:0000256" key="8">
    <source>
        <dbReference type="SAM" id="MobiDB-lite"/>
    </source>
</evidence>
<dbReference type="InParanoid" id="A0A1S3JH89"/>
<feature type="domain" description="UBC core" evidence="9">
    <location>
        <begin position="199"/>
        <end position="363"/>
    </location>
</feature>
<accession>A0A1S3JH89</accession>
<comment type="subcellular location">
    <subcellularLocation>
        <location evidence="1">Cytoplasm</location>
    </subcellularLocation>
</comment>
<dbReference type="GO" id="GO:0005524">
    <property type="term" value="F:ATP binding"/>
    <property type="evidence" value="ECO:0007669"/>
    <property type="project" value="UniProtKB-KW"/>
</dbReference>
<keyword evidence="7" id="KW-0832">Ubl conjugation</keyword>
<gene>
    <name evidence="11" type="primary">LOC106173066</name>
</gene>
<evidence type="ECO:0000259" key="9">
    <source>
        <dbReference type="PROSITE" id="PS50127"/>
    </source>
</evidence>
<dbReference type="OrthoDB" id="109543at2759"/>
<keyword evidence="5" id="KW-0833">Ubl conjugation pathway</keyword>
<name>A0A1S3JH89_LINAN</name>
<dbReference type="AlphaFoldDB" id="A0A1S3JH89"/>
<dbReference type="RefSeq" id="XP_013409506.1">
    <property type="nucleotide sequence ID" value="XM_013554052.1"/>
</dbReference>
<dbReference type="InterPro" id="IPR016135">
    <property type="entry name" value="UBQ-conjugating_enzyme/RWD"/>
</dbReference>
<dbReference type="STRING" id="7574.A0A1S3JH89"/>
<keyword evidence="2" id="KW-0963">Cytoplasm</keyword>
<evidence type="ECO:0000256" key="5">
    <source>
        <dbReference type="ARBA" id="ARBA00022786"/>
    </source>
</evidence>
<keyword evidence="10" id="KW-1185">Reference proteome</keyword>
<dbReference type="GO" id="GO:0004842">
    <property type="term" value="F:ubiquitin-protein transferase activity"/>
    <property type="evidence" value="ECO:0007669"/>
    <property type="project" value="UniProtKB-ARBA"/>
</dbReference>
<keyword evidence="6" id="KW-0067">ATP-binding</keyword>
<dbReference type="InterPro" id="IPR000608">
    <property type="entry name" value="UBC"/>
</dbReference>
<evidence type="ECO:0000256" key="7">
    <source>
        <dbReference type="ARBA" id="ARBA00022843"/>
    </source>
</evidence>
<keyword evidence="3" id="KW-0808">Transferase</keyword>
<dbReference type="GeneID" id="106173066"/>
<dbReference type="SUPFAM" id="SSF54495">
    <property type="entry name" value="UBC-like"/>
    <property type="match status" value="1"/>
</dbReference>
<dbReference type="OMA" id="VFPKNHE"/>
<feature type="region of interest" description="Disordered" evidence="8">
    <location>
        <begin position="121"/>
        <end position="140"/>
    </location>
</feature>
<sequence>MACFKTLKEDIKLLETTFPKNHERFQVVSASVDELTCRFITKSGERLEIHANITETYPQTAPIWFSETEDATVSTAIEQLCDTTPENFTIIRQVQMLVSILSQLQDLPLPQEIRGLDRTSTIKNHHSSTSKDTELFEEEDEDEIEDHDDLHYEMEEEQQESKAKEDIDGIDTENLVTLEKLKQSQRQNYLQGAVTGSIQATDRLMKELKEIYRSASFKSGTYSVELVNDSLYEWNVKIYRVDPDSALHKDLMDFKKLKGQEHITMNLLFKDSFPFDPPFVRVVQPIISGGYVLGGGAICMELLTKQGWTSAYSLESLIMQITATLVKGKARIMFGANKNQYSLARAQQSFKSLVKIHEKNGWFTPPKEDG</sequence>
<dbReference type="PROSITE" id="PS50127">
    <property type="entry name" value="UBC_2"/>
    <property type="match status" value="1"/>
</dbReference>
<keyword evidence="4" id="KW-0547">Nucleotide-binding</keyword>
<dbReference type="KEGG" id="lak:106173066"/>
<organism evidence="10 11">
    <name type="scientific">Lingula anatina</name>
    <name type="common">Brachiopod</name>
    <name type="synonym">Lingula unguis</name>
    <dbReference type="NCBI Taxonomy" id="7574"/>
    <lineage>
        <taxon>Eukaryota</taxon>
        <taxon>Metazoa</taxon>
        <taxon>Spiralia</taxon>
        <taxon>Lophotrochozoa</taxon>
        <taxon>Brachiopoda</taxon>
        <taxon>Linguliformea</taxon>
        <taxon>Lingulata</taxon>
        <taxon>Lingulida</taxon>
        <taxon>Linguloidea</taxon>
        <taxon>Lingulidae</taxon>
        <taxon>Lingula</taxon>
    </lineage>
</organism>
<reference evidence="11" key="1">
    <citation type="submission" date="2025-08" db="UniProtKB">
        <authorList>
            <consortium name="RefSeq"/>
        </authorList>
    </citation>
    <scope>IDENTIFICATION</scope>
    <source>
        <tissue evidence="11">Gonads</tissue>
    </source>
</reference>
<dbReference type="Gene3D" id="3.10.110.10">
    <property type="entry name" value="Ubiquitin Conjugating Enzyme"/>
    <property type="match status" value="1"/>
</dbReference>
<evidence type="ECO:0000256" key="4">
    <source>
        <dbReference type="ARBA" id="ARBA00022741"/>
    </source>
</evidence>
<evidence type="ECO:0000256" key="3">
    <source>
        <dbReference type="ARBA" id="ARBA00022679"/>
    </source>
</evidence>
<dbReference type="Proteomes" id="UP000085678">
    <property type="component" value="Unplaced"/>
</dbReference>
<dbReference type="GO" id="GO:0005737">
    <property type="term" value="C:cytoplasm"/>
    <property type="evidence" value="ECO:0007669"/>
    <property type="project" value="UniProtKB-SubCell"/>
</dbReference>
<dbReference type="CDD" id="cd23802">
    <property type="entry name" value="UBCc_UBE2Q"/>
    <property type="match status" value="1"/>
</dbReference>
<dbReference type="SMART" id="SM00212">
    <property type="entry name" value="UBCc"/>
    <property type="match status" value="1"/>
</dbReference>
<evidence type="ECO:0000313" key="10">
    <source>
        <dbReference type="Proteomes" id="UP000085678"/>
    </source>
</evidence>
<evidence type="ECO:0000256" key="6">
    <source>
        <dbReference type="ARBA" id="ARBA00022840"/>
    </source>
</evidence>